<name>A0A9Q9FG38_9FIRM</name>
<dbReference type="EMBL" id="CP071250">
    <property type="protein sequence ID" value="UUF07930.1"/>
    <property type="molecule type" value="Genomic_DNA"/>
</dbReference>
<dbReference type="PANTHER" id="PTHR42903:SF1">
    <property type="entry name" value="INNER MEMBRANE PROTEIN YCCF"/>
    <property type="match status" value="1"/>
</dbReference>
<dbReference type="Pfam" id="PF03733">
    <property type="entry name" value="YccF"/>
    <property type="match status" value="2"/>
</dbReference>
<dbReference type="Proteomes" id="UP001058072">
    <property type="component" value="Chromosome"/>
</dbReference>
<feature type="transmembrane region" description="Helical" evidence="1">
    <location>
        <begin position="6"/>
        <end position="35"/>
    </location>
</feature>
<keyword evidence="1" id="KW-1133">Transmembrane helix</keyword>
<dbReference type="PIRSF" id="PIRSF028777">
    <property type="entry name" value="UCP028777"/>
    <property type="match status" value="1"/>
</dbReference>
<dbReference type="GO" id="GO:0005886">
    <property type="term" value="C:plasma membrane"/>
    <property type="evidence" value="ECO:0007669"/>
    <property type="project" value="TreeGrafter"/>
</dbReference>
<proteinExistence type="predicted"/>
<dbReference type="InterPro" id="IPR005185">
    <property type="entry name" value="YccF"/>
</dbReference>
<feature type="transmembrane region" description="Helical" evidence="1">
    <location>
        <begin position="81"/>
        <end position="101"/>
    </location>
</feature>
<dbReference type="RefSeq" id="WP_212724606.1">
    <property type="nucleotide sequence ID" value="NZ_CP071250.1"/>
</dbReference>
<protein>
    <submittedName>
        <fullName evidence="3">YccF domain-containing protein</fullName>
    </submittedName>
</protein>
<reference evidence="3" key="1">
    <citation type="submission" date="2021-03" db="EMBL/GenBank/DDBJ databases">
        <title>Comparative Genomics and Metabolomics in the genus Turicibacter.</title>
        <authorList>
            <person name="Maki J."/>
            <person name="Looft T."/>
        </authorList>
    </citation>
    <scope>NUCLEOTIDE SEQUENCE</scope>
    <source>
        <strain evidence="3">ISU324</strain>
    </source>
</reference>
<dbReference type="InterPro" id="IPR031308">
    <property type="entry name" value="UCP028777"/>
</dbReference>
<accession>A0A9Q9FG38</accession>
<evidence type="ECO:0000313" key="4">
    <source>
        <dbReference type="Proteomes" id="UP001058072"/>
    </source>
</evidence>
<dbReference type="InterPro" id="IPR052937">
    <property type="entry name" value="Inner_membrane_protein"/>
</dbReference>
<organism evidence="3 4">
    <name type="scientific">Turicibacter bilis</name>
    <dbReference type="NCBI Taxonomy" id="2735723"/>
    <lineage>
        <taxon>Bacteria</taxon>
        <taxon>Bacillati</taxon>
        <taxon>Bacillota</taxon>
        <taxon>Erysipelotrichia</taxon>
        <taxon>Erysipelotrichales</taxon>
        <taxon>Turicibacteraceae</taxon>
        <taxon>Turicibacter</taxon>
    </lineage>
</organism>
<dbReference type="PANTHER" id="PTHR42903">
    <property type="entry name" value="INNER MEMBRANE PROTEIN YCCF"/>
    <property type="match status" value="1"/>
</dbReference>
<gene>
    <name evidence="3" type="ORF">J0J70_09945</name>
</gene>
<dbReference type="AlphaFoldDB" id="A0A9Q9FG38"/>
<feature type="transmembrane region" description="Helical" evidence="1">
    <location>
        <begin position="56"/>
        <end position="75"/>
    </location>
</feature>
<sequence length="120" mass="13002">MSCLGNLIWMICGGLINSLIWCFFGVLWCLTIIGIPVGLQCFKLARLQFAPFGKEVVTVNTSGGTFVLNIVWLLFGGLELALVNLVSAILLTVTIVGIPFARQALKLAMLSLMPFGKEVL</sequence>
<keyword evidence="1" id="KW-0812">Transmembrane</keyword>
<keyword evidence="1" id="KW-0472">Membrane</keyword>
<dbReference type="NCBIfam" id="NF008740">
    <property type="entry name" value="PRK11770.1-2"/>
    <property type="match status" value="1"/>
</dbReference>
<evidence type="ECO:0000259" key="2">
    <source>
        <dbReference type="Pfam" id="PF03733"/>
    </source>
</evidence>
<feature type="domain" description="Inner membrane component" evidence="2">
    <location>
        <begin position="67"/>
        <end position="117"/>
    </location>
</feature>
<evidence type="ECO:0000256" key="1">
    <source>
        <dbReference type="SAM" id="Phobius"/>
    </source>
</evidence>
<evidence type="ECO:0000313" key="3">
    <source>
        <dbReference type="EMBL" id="UUF07930.1"/>
    </source>
</evidence>
<feature type="domain" description="Inner membrane component" evidence="2">
    <location>
        <begin position="4"/>
        <end position="54"/>
    </location>
</feature>